<dbReference type="PANTHER" id="PTHR43092">
    <property type="entry name" value="L-CYSTEINE DESULFHYDRASE"/>
    <property type="match status" value="1"/>
</dbReference>
<reference evidence="3" key="1">
    <citation type="submission" date="2018-05" db="EMBL/GenBank/DDBJ databases">
        <authorList>
            <person name="Lanie J.A."/>
            <person name="Ng W.-L."/>
            <person name="Kazmierczak K.M."/>
            <person name="Andrzejewski T.M."/>
            <person name="Davidsen T.M."/>
            <person name="Wayne K.J."/>
            <person name="Tettelin H."/>
            <person name="Glass J.I."/>
            <person name="Rusch D."/>
            <person name="Podicherti R."/>
            <person name="Tsui H.-C.T."/>
            <person name="Winkler M.E."/>
        </authorList>
    </citation>
    <scope>NUCLEOTIDE SEQUENCE</scope>
</reference>
<keyword evidence="1" id="KW-0663">Pyridoxal phosphate</keyword>
<name>A0A381RMW9_9ZZZZ</name>
<accession>A0A381RMW9</accession>
<dbReference type="AlphaFoldDB" id="A0A381RMW9"/>
<dbReference type="InterPro" id="IPR015422">
    <property type="entry name" value="PyrdxlP-dep_Trfase_small"/>
</dbReference>
<dbReference type="InterPro" id="IPR015424">
    <property type="entry name" value="PyrdxlP-dep_Trfase"/>
</dbReference>
<evidence type="ECO:0000259" key="2">
    <source>
        <dbReference type="Pfam" id="PF00266"/>
    </source>
</evidence>
<dbReference type="PANTHER" id="PTHR43092:SF6">
    <property type="entry name" value="BLR1280 PROTEIN"/>
    <property type="match status" value="1"/>
</dbReference>
<dbReference type="EMBL" id="UINC01002126">
    <property type="protein sequence ID" value="SUZ93202.1"/>
    <property type="molecule type" value="Genomic_DNA"/>
</dbReference>
<sequence>MKKREFIKSFGNALMLSPFFSFDLENHDYDLYSDRTLLNDDEFWKRIRKDYSLKKDYINLENGYYNIIPNPTLKKFIEHVKTVNFEGSYYMRTKRTIDNRRVASRLAKLVGCSDDELVITRNTTESLDLIIGGFPWKKGDEAIYATQDYGAMQQMFKLISRRHGVLNKIVSIPNHPISDEHIVSIYEDQITSKTKLIMVSHMINITGHILPVRKICDMAHKYGVEVLVDGAHCIGHFDVNISELNCDYYGSSLHKWLSTPLGAGLLYVSKSKVSKIWPLLGSHINEKDNILRLNHIGTHPVHTDLAIENAIDYIEMIGIK</sequence>
<proteinExistence type="predicted"/>
<evidence type="ECO:0000313" key="3">
    <source>
        <dbReference type="EMBL" id="SUZ93202.1"/>
    </source>
</evidence>
<feature type="non-terminal residue" evidence="3">
    <location>
        <position position="320"/>
    </location>
</feature>
<dbReference type="InterPro" id="IPR015421">
    <property type="entry name" value="PyrdxlP-dep_Trfase_major"/>
</dbReference>
<gene>
    <name evidence="3" type="ORF">METZ01_LOCUS46056</name>
</gene>
<feature type="domain" description="Aminotransferase class V" evidence="2">
    <location>
        <begin position="89"/>
        <end position="319"/>
    </location>
</feature>
<dbReference type="SUPFAM" id="SSF53383">
    <property type="entry name" value="PLP-dependent transferases"/>
    <property type="match status" value="1"/>
</dbReference>
<dbReference type="InterPro" id="IPR000192">
    <property type="entry name" value="Aminotrans_V_dom"/>
</dbReference>
<evidence type="ECO:0000256" key="1">
    <source>
        <dbReference type="ARBA" id="ARBA00022898"/>
    </source>
</evidence>
<organism evidence="3">
    <name type="scientific">marine metagenome</name>
    <dbReference type="NCBI Taxonomy" id="408172"/>
    <lineage>
        <taxon>unclassified sequences</taxon>
        <taxon>metagenomes</taxon>
        <taxon>ecological metagenomes</taxon>
    </lineage>
</organism>
<dbReference type="Gene3D" id="3.90.1150.10">
    <property type="entry name" value="Aspartate Aminotransferase, domain 1"/>
    <property type="match status" value="1"/>
</dbReference>
<dbReference type="Pfam" id="PF00266">
    <property type="entry name" value="Aminotran_5"/>
    <property type="match status" value="1"/>
</dbReference>
<dbReference type="Gene3D" id="3.40.640.10">
    <property type="entry name" value="Type I PLP-dependent aspartate aminotransferase-like (Major domain)"/>
    <property type="match status" value="1"/>
</dbReference>
<protein>
    <recommendedName>
        <fullName evidence="2">Aminotransferase class V domain-containing protein</fullName>
    </recommendedName>
</protein>